<dbReference type="InterPro" id="IPR001611">
    <property type="entry name" value="Leu-rich_rpt"/>
</dbReference>
<dbReference type="Proteomes" id="UP001152747">
    <property type="component" value="Unassembled WGS sequence"/>
</dbReference>
<dbReference type="PANTHER" id="PTHR48051:SF42">
    <property type="entry name" value="LEUCINE-RICH REPEAT-CONTAINING PROTEIN 18-LIKE"/>
    <property type="match status" value="1"/>
</dbReference>
<organism evidence="4 5">
    <name type="scientific">Caenorhabditis angaria</name>
    <dbReference type="NCBI Taxonomy" id="860376"/>
    <lineage>
        <taxon>Eukaryota</taxon>
        <taxon>Metazoa</taxon>
        <taxon>Ecdysozoa</taxon>
        <taxon>Nematoda</taxon>
        <taxon>Chromadorea</taxon>
        <taxon>Rhabditida</taxon>
        <taxon>Rhabditina</taxon>
        <taxon>Rhabditomorpha</taxon>
        <taxon>Rhabditoidea</taxon>
        <taxon>Rhabditidae</taxon>
        <taxon>Peloderinae</taxon>
        <taxon>Caenorhabditis</taxon>
    </lineage>
</organism>
<evidence type="ECO:0000256" key="1">
    <source>
        <dbReference type="ARBA" id="ARBA00022614"/>
    </source>
</evidence>
<dbReference type="Gene3D" id="3.80.10.10">
    <property type="entry name" value="Ribonuclease Inhibitor"/>
    <property type="match status" value="1"/>
</dbReference>
<evidence type="ECO:0000313" key="5">
    <source>
        <dbReference type="Proteomes" id="UP001152747"/>
    </source>
</evidence>
<proteinExistence type="predicted"/>
<feature type="coiled-coil region" evidence="3">
    <location>
        <begin position="154"/>
        <end position="181"/>
    </location>
</feature>
<dbReference type="OrthoDB" id="1394818at2759"/>
<dbReference type="Pfam" id="PF00560">
    <property type="entry name" value="LRR_1"/>
    <property type="match status" value="1"/>
</dbReference>
<dbReference type="InterPro" id="IPR032675">
    <property type="entry name" value="LRR_dom_sf"/>
</dbReference>
<comment type="caution">
    <text evidence="4">The sequence shown here is derived from an EMBL/GenBank/DDBJ whole genome shotgun (WGS) entry which is preliminary data.</text>
</comment>
<dbReference type="AlphaFoldDB" id="A0A9P1IMG3"/>
<keyword evidence="2" id="KW-0677">Repeat</keyword>
<dbReference type="PANTHER" id="PTHR48051">
    <property type="match status" value="1"/>
</dbReference>
<dbReference type="PROSITE" id="PS51450">
    <property type="entry name" value="LRR"/>
    <property type="match status" value="1"/>
</dbReference>
<gene>
    <name evidence="4" type="ORF">CAMP_LOCUS8584</name>
</gene>
<dbReference type="SUPFAM" id="SSF52058">
    <property type="entry name" value="L domain-like"/>
    <property type="match status" value="1"/>
</dbReference>
<name>A0A9P1IMG3_9PELO</name>
<dbReference type="GO" id="GO:0005737">
    <property type="term" value="C:cytoplasm"/>
    <property type="evidence" value="ECO:0007669"/>
    <property type="project" value="TreeGrafter"/>
</dbReference>
<evidence type="ECO:0000313" key="4">
    <source>
        <dbReference type="EMBL" id="CAI5445947.1"/>
    </source>
</evidence>
<evidence type="ECO:0000256" key="2">
    <source>
        <dbReference type="ARBA" id="ARBA00022737"/>
    </source>
</evidence>
<evidence type="ECO:0008006" key="6">
    <source>
        <dbReference type="Google" id="ProtNLM"/>
    </source>
</evidence>
<keyword evidence="3" id="KW-0175">Coiled coil</keyword>
<protein>
    <recommendedName>
        <fullName evidence="6">Leucine-rich repeat-containing protein 59</fullName>
    </recommendedName>
</protein>
<reference evidence="4" key="1">
    <citation type="submission" date="2022-11" db="EMBL/GenBank/DDBJ databases">
        <authorList>
            <person name="Kikuchi T."/>
        </authorList>
    </citation>
    <scope>NUCLEOTIDE SEQUENCE</scope>
    <source>
        <strain evidence="4">PS1010</strain>
    </source>
</reference>
<dbReference type="SMART" id="SM00369">
    <property type="entry name" value="LRR_TYP"/>
    <property type="match status" value="4"/>
</dbReference>
<dbReference type="InterPro" id="IPR050216">
    <property type="entry name" value="LRR_domain-containing"/>
</dbReference>
<keyword evidence="1" id="KW-0433">Leucine-rich repeat</keyword>
<dbReference type="Pfam" id="PF13855">
    <property type="entry name" value="LRR_8"/>
    <property type="match status" value="1"/>
</dbReference>
<sequence>MAKLTLKDLKNLQEDEELDLSAMQLTEFPLALPMVSRLSTVDLSQNSIAFLPNEICKMNRLIRLDLGKNRIHHLPNDIGNLTSLQHLNLQGNDIEELPLSFANLKSLKWLDLRNNPLEDKLAKAAGNCGNDKECQAAAKNVLNFVSERKKFIEYQKEKENKVNEKIKLKNVEEKKKAAKANGKLFFYVTLKNPTHFKRHWI</sequence>
<keyword evidence="5" id="KW-1185">Reference proteome</keyword>
<accession>A0A9P1IMG3</accession>
<dbReference type="InterPro" id="IPR003591">
    <property type="entry name" value="Leu-rich_rpt_typical-subtyp"/>
</dbReference>
<evidence type="ECO:0000256" key="3">
    <source>
        <dbReference type="SAM" id="Coils"/>
    </source>
</evidence>
<dbReference type="EMBL" id="CANHGI010000003">
    <property type="protein sequence ID" value="CAI5445947.1"/>
    <property type="molecule type" value="Genomic_DNA"/>
</dbReference>